<organism evidence="6 7">
    <name type="scientific">Paenibacillus gansuensis</name>
    <dbReference type="NCBI Taxonomy" id="306542"/>
    <lineage>
        <taxon>Bacteria</taxon>
        <taxon>Bacillati</taxon>
        <taxon>Bacillota</taxon>
        <taxon>Bacilli</taxon>
        <taxon>Bacillales</taxon>
        <taxon>Paenibacillaceae</taxon>
        <taxon>Paenibacillus</taxon>
    </lineage>
</organism>
<dbReference type="PANTHER" id="PTHR30349">
    <property type="entry name" value="PHAGE INTEGRASE-RELATED"/>
    <property type="match status" value="1"/>
</dbReference>
<dbReference type="RefSeq" id="WP_377599782.1">
    <property type="nucleotide sequence ID" value="NZ_JBHUME010000002.1"/>
</dbReference>
<feature type="domain" description="Tyr recombinase" evidence="4">
    <location>
        <begin position="159"/>
        <end position="353"/>
    </location>
</feature>
<gene>
    <name evidence="6" type="ORF">ACFSUF_02535</name>
</gene>
<dbReference type="InterPro" id="IPR044068">
    <property type="entry name" value="CB"/>
</dbReference>
<dbReference type="InterPro" id="IPR013762">
    <property type="entry name" value="Integrase-like_cat_sf"/>
</dbReference>
<dbReference type="Pfam" id="PF00589">
    <property type="entry name" value="Phage_integrase"/>
    <property type="match status" value="1"/>
</dbReference>
<evidence type="ECO:0000256" key="3">
    <source>
        <dbReference type="PROSITE-ProRule" id="PRU01248"/>
    </source>
</evidence>
<dbReference type="PANTHER" id="PTHR30349:SF64">
    <property type="entry name" value="PROPHAGE INTEGRASE INTD-RELATED"/>
    <property type="match status" value="1"/>
</dbReference>
<evidence type="ECO:0000313" key="6">
    <source>
        <dbReference type="EMBL" id="MFD2611295.1"/>
    </source>
</evidence>
<dbReference type="InterPro" id="IPR002104">
    <property type="entry name" value="Integrase_catalytic"/>
</dbReference>
<evidence type="ECO:0000256" key="2">
    <source>
        <dbReference type="ARBA" id="ARBA00023172"/>
    </source>
</evidence>
<keyword evidence="1 3" id="KW-0238">DNA-binding</keyword>
<protein>
    <submittedName>
        <fullName evidence="6">Tyrosine-type recombinase/integrase</fullName>
    </submittedName>
</protein>
<comment type="caution">
    <text evidence="6">The sequence shown here is derived from an EMBL/GenBank/DDBJ whole genome shotgun (WGS) entry which is preliminary data.</text>
</comment>
<dbReference type="InterPro" id="IPR011010">
    <property type="entry name" value="DNA_brk_join_enz"/>
</dbReference>
<keyword evidence="7" id="KW-1185">Reference proteome</keyword>
<dbReference type="PROSITE" id="PS51900">
    <property type="entry name" value="CB"/>
    <property type="match status" value="1"/>
</dbReference>
<dbReference type="InterPro" id="IPR050090">
    <property type="entry name" value="Tyrosine_recombinase_XerCD"/>
</dbReference>
<evidence type="ECO:0000256" key="1">
    <source>
        <dbReference type="ARBA" id="ARBA00023125"/>
    </source>
</evidence>
<name>A0ABW5P7T7_9BACL</name>
<proteinExistence type="predicted"/>
<dbReference type="Proteomes" id="UP001597541">
    <property type="component" value="Unassembled WGS sequence"/>
</dbReference>
<reference evidence="7" key="1">
    <citation type="journal article" date="2019" name="Int. J. Syst. Evol. Microbiol.">
        <title>The Global Catalogue of Microorganisms (GCM) 10K type strain sequencing project: providing services to taxonomists for standard genome sequencing and annotation.</title>
        <authorList>
            <consortium name="The Broad Institute Genomics Platform"/>
            <consortium name="The Broad Institute Genome Sequencing Center for Infectious Disease"/>
            <person name="Wu L."/>
            <person name="Ma J."/>
        </authorList>
    </citation>
    <scope>NUCLEOTIDE SEQUENCE [LARGE SCALE GENOMIC DNA]</scope>
    <source>
        <strain evidence="7">KCTC 3950</strain>
    </source>
</reference>
<accession>A0ABW5P7T7</accession>
<dbReference type="PROSITE" id="PS51898">
    <property type="entry name" value="TYR_RECOMBINASE"/>
    <property type="match status" value="1"/>
</dbReference>
<evidence type="ECO:0000313" key="7">
    <source>
        <dbReference type="Proteomes" id="UP001597541"/>
    </source>
</evidence>
<dbReference type="SUPFAM" id="SSF56349">
    <property type="entry name" value="DNA breaking-rejoining enzymes"/>
    <property type="match status" value="1"/>
</dbReference>
<keyword evidence="2" id="KW-0233">DNA recombination</keyword>
<evidence type="ECO:0000259" key="5">
    <source>
        <dbReference type="PROSITE" id="PS51900"/>
    </source>
</evidence>
<evidence type="ECO:0000259" key="4">
    <source>
        <dbReference type="PROSITE" id="PS51898"/>
    </source>
</evidence>
<dbReference type="Gene3D" id="1.10.443.10">
    <property type="entry name" value="Intergrase catalytic core"/>
    <property type="match status" value="1"/>
</dbReference>
<sequence length="373" mass="43049">MPLYDDAVTKEIALEETLLQLADQYGPDSFMQMVRRLIPSTHIETNKRYNEVLLDDATLHYFESDTFQSLATSSQQAYRYEMNLFVRHCRGQKGSYALLKEVTSAVFLAEYLSSVQKLNTRSKKAAFLRSFLGESYVHFFNSDIGKIKRILSIEMDRNREPRAFTKEQLDELFCLVRLGRESHRNFTILWTFLGSGIRLSELLHLQVGDVTPSRQEIQVRGKGKKGYKQPSKITKSALEILLAYINFRYQGVQNAPDYHERYIFSNDKGTSPLHESTVQKMLAMLIDEAKSIPSSDKKPYQLSVHSLRHSFALYLLESGVDIYTIKDLMRHKWLSSTEVYLRLFDSMLVAAIDKHPLAQLKASDLFAYREVLA</sequence>
<dbReference type="EMBL" id="JBHUME010000002">
    <property type="protein sequence ID" value="MFD2611295.1"/>
    <property type="molecule type" value="Genomic_DNA"/>
</dbReference>
<feature type="domain" description="Core-binding (CB)" evidence="5">
    <location>
        <begin position="40"/>
        <end position="136"/>
    </location>
</feature>